<accession>A0A831RQ66</accession>
<evidence type="ECO:0000259" key="9">
    <source>
        <dbReference type="PROSITE" id="PS51012"/>
    </source>
</evidence>
<protein>
    <submittedName>
        <fullName evidence="10">ABC transporter permease</fullName>
    </submittedName>
</protein>
<dbReference type="InterPro" id="IPR013525">
    <property type="entry name" value="ABC2_TM"/>
</dbReference>
<evidence type="ECO:0000256" key="8">
    <source>
        <dbReference type="SAM" id="Phobius"/>
    </source>
</evidence>
<dbReference type="Proteomes" id="UP000886251">
    <property type="component" value="Unassembled WGS sequence"/>
</dbReference>
<evidence type="ECO:0000256" key="1">
    <source>
        <dbReference type="ARBA" id="ARBA00004651"/>
    </source>
</evidence>
<keyword evidence="7 8" id="KW-0472">Membrane</keyword>
<comment type="caution">
    <text evidence="10">The sequence shown here is derived from an EMBL/GenBank/DDBJ whole genome shotgun (WGS) entry which is preliminary data.</text>
</comment>
<dbReference type="InterPro" id="IPR047817">
    <property type="entry name" value="ABC2_TM_bact-type"/>
</dbReference>
<feature type="transmembrane region" description="Helical" evidence="8">
    <location>
        <begin position="284"/>
        <end position="303"/>
    </location>
</feature>
<evidence type="ECO:0000256" key="7">
    <source>
        <dbReference type="ARBA" id="ARBA00023136"/>
    </source>
</evidence>
<reference evidence="10" key="1">
    <citation type="journal article" date="2020" name="mSystems">
        <title>Genome- and Community-Level Interaction Insights into Carbon Utilization and Element Cycling Functions of Hydrothermarchaeota in Hydrothermal Sediment.</title>
        <authorList>
            <person name="Zhou Z."/>
            <person name="Liu Y."/>
            <person name="Xu W."/>
            <person name="Pan J."/>
            <person name="Luo Z.H."/>
            <person name="Li M."/>
        </authorList>
    </citation>
    <scope>NUCLEOTIDE SEQUENCE [LARGE SCALE GENOMIC DNA]</scope>
    <source>
        <strain evidence="10">HyVt-443</strain>
    </source>
</reference>
<gene>
    <name evidence="10" type="ORF">ENI96_12390</name>
</gene>
<dbReference type="InterPro" id="IPR051449">
    <property type="entry name" value="ABC-2_transporter_component"/>
</dbReference>
<keyword evidence="3" id="KW-0813">Transport</keyword>
<dbReference type="GO" id="GO:0140359">
    <property type="term" value="F:ABC-type transporter activity"/>
    <property type="evidence" value="ECO:0007669"/>
    <property type="project" value="InterPro"/>
</dbReference>
<evidence type="ECO:0000256" key="6">
    <source>
        <dbReference type="ARBA" id="ARBA00022989"/>
    </source>
</evidence>
<evidence type="ECO:0000256" key="5">
    <source>
        <dbReference type="ARBA" id="ARBA00022692"/>
    </source>
</evidence>
<dbReference type="GO" id="GO:0005886">
    <property type="term" value="C:plasma membrane"/>
    <property type="evidence" value="ECO:0007669"/>
    <property type="project" value="UniProtKB-SubCell"/>
</dbReference>
<dbReference type="AlphaFoldDB" id="A0A831RQ66"/>
<organism evidence="10">
    <name type="scientific">Sedimenticola thiotaurini</name>
    <dbReference type="NCBI Taxonomy" id="1543721"/>
    <lineage>
        <taxon>Bacteria</taxon>
        <taxon>Pseudomonadati</taxon>
        <taxon>Pseudomonadota</taxon>
        <taxon>Gammaproteobacteria</taxon>
        <taxon>Chromatiales</taxon>
        <taxon>Sedimenticolaceae</taxon>
        <taxon>Sedimenticola</taxon>
    </lineage>
</organism>
<evidence type="ECO:0000256" key="2">
    <source>
        <dbReference type="ARBA" id="ARBA00007783"/>
    </source>
</evidence>
<comment type="similarity">
    <text evidence="2">Belongs to the ABC-2 integral membrane protein family.</text>
</comment>
<evidence type="ECO:0000256" key="3">
    <source>
        <dbReference type="ARBA" id="ARBA00022448"/>
    </source>
</evidence>
<feature type="transmembrane region" description="Helical" evidence="8">
    <location>
        <begin position="337"/>
        <end position="357"/>
    </location>
</feature>
<dbReference type="PANTHER" id="PTHR30294:SF29">
    <property type="entry name" value="MULTIDRUG ABC TRANSPORTER PERMEASE YBHS-RELATED"/>
    <property type="match status" value="1"/>
</dbReference>
<keyword evidence="5 8" id="KW-0812">Transmembrane</keyword>
<dbReference type="PANTHER" id="PTHR30294">
    <property type="entry name" value="MEMBRANE COMPONENT OF ABC TRANSPORTER YHHJ-RELATED"/>
    <property type="match status" value="1"/>
</dbReference>
<feature type="transmembrane region" description="Helical" evidence="8">
    <location>
        <begin position="253"/>
        <end position="272"/>
    </location>
</feature>
<feature type="transmembrane region" description="Helical" evidence="8">
    <location>
        <begin position="21"/>
        <end position="42"/>
    </location>
</feature>
<feature type="domain" description="ABC transmembrane type-2" evidence="9">
    <location>
        <begin position="129"/>
        <end position="364"/>
    </location>
</feature>
<comment type="subcellular location">
    <subcellularLocation>
        <location evidence="1">Cell membrane</location>
        <topology evidence="1">Multi-pass membrane protein</topology>
    </subcellularLocation>
</comment>
<dbReference type="PROSITE" id="PS51012">
    <property type="entry name" value="ABC_TM2"/>
    <property type="match status" value="1"/>
</dbReference>
<evidence type="ECO:0000313" key="10">
    <source>
        <dbReference type="EMBL" id="HEB97211.1"/>
    </source>
</evidence>
<keyword evidence="4" id="KW-1003">Cell membrane</keyword>
<proteinExistence type="inferred from homology"/>
<dbReference type="Pfam" id="PF12698">
    <property type="entry name" value="ABC2_membrane_3"/>
    <property type="match status" value="1"/>
</dbReference>
<keyword evidence="6 8" id="KW-1133">Transmembrane helix</keyword>
<sequence>MKRQRVAAMARKEWWHLLRDPRSLALMLLMPTMLLFLFGYAIRLDISEAPIGVLDLSHSAAGRELQARFDASSAFAVTRRFDHHAGLRAALQRGEIWGALVIPADYSRRLQQGGAVVQLLLDGVDANTARLLRNYSELLVTTLARERGGGRPMLTVEERVFYNETRESRLAIVPGVIALVMAVIGALMTSLTIAREMELGNLVMLRTTPLTRGEFLLGKLLPYFVLGMLDLAVATAAAVWVFDVPLRGSLPELVLVSGLFLLVVMLQGALISMLAGNQLLASQIALVQTFLPAFLLSGFVFAIDNMPLLLQYVTYAVPARYFVTLSKAIFLKGLSPLLLWGVSGALLLMLLVLLRLCHVKARRLGLGG</sequence>
<feature type="transmembrane region" description="Helical" evidence="8">
    <location>
        <begin position="171"/>
        <end position="194"/>
    </location>
</feature>
<evidence type="ECO:0000256" key="4">
    <source>
        <dbReference type="ARBA" id="ARBA00022475"/>
    </source>
</evidence>
<dbReference type="Gene3D" id="3.40.1710.10">
    <property type="entry name" value="abc type-2 transporter like domain"/>
    <property type="match status" value="1"/>
</dbReference>
<feature type="transmembrane region" description="Helical" evidence="8">
    <location>
        <begin position="215"/>
        <end position="241"/>
    </location>
</feature>
<dbReference type="EMBL" id="DRKP01000153">
    <property type="protein sequence ID" value="HEB97211.1"/>
    <property type="molecule type" value="Genomic_DNA"/>
</dbReference>
<name>A0A831RQ66_9GAMM</name>